<name>A0A9W7GRZ2_9STRA</name>
<keyword evidence="2" id="KW-0479">Metal-binding</keyword>
<keyword evidence="10" id="KW-0511">Multifunctional enzyme</keyword>
<feature type="region of interest" description="Disordered" evidence="11">
    <location>
        <begin position="3181"/>
        <end position="3218"/>
    </location>
</feature>
<dbReference type="GO" id="GO:0003887">
    <property type="term" value="F:DNA-directed DNA polymerase activity"/>
    <property type="evidence" value="ECO:0007669"/>
    <property type="project" value="UniProtKB-KW"/>
</dbReference>
<evidence type="ECO:0000313" key="13">
    <source>
        <dbReference type="EMBL" id="GMI48947.1"/>
    </source>
</evidence>
<keyword evidence="9" id="KW-0233">DNA recombination</keyword>
<feature type="region of interest" description="Disordered" evidence="11">
    <location>
        <begin position="891"/>
        <end position="926"/>
    </location>
</feature>
<dbReference type="Pfam" id="PF07727">
    <property type="entry name" value="RVT_2"/>
    <property type="match status" value="1"/>
</dbReference>
<keyword evidence="1" id="KW-0540">Nuclease</keyword>
<keyword evidence="4" id="KW-0378">Hydrolase</keyword>
<keyword evidence="6" id="KW-0229">DNA integration</keyword>
<proteinExistence type="predicted"/>
<dbReference type="InterPro" id="IPR036397">
    <property type="entry name" value="RNaseH_sf"/>
</dbReference>
<dbReference type="GO" id="GO:0016787">
    <property type="term" value="F:hydrolase activity"/>
    <property type="evidence" value="ECO:0007669"/>
    <property type="project" value="UniProtKB-KW"/>
</dbReference>
<dbReference type="GO" id="GO:0003964">
    <property type="term" value="F:RNA-directed DNA polymerase activity"/>
    <property type="evidence" value="ECO:0007669"/>
    <property type="project" value="UniProtKB-KW"/>
</dbReference>
<evidence type="ECO:0000256" key="3">
    <source>
        <dbReference type="ARBA" id="ARBA00022759"/>
    </source>
</evidence>
<feature type="compositionally biased region" description="Polar residues" evidence="11">
    <location>
        <begin position="692"/>
        <end position="705"/>
    </location>
</feature>
<dbReference type="InterPro" id="IPR012337">
    <property type="entry name" value="RNaseH-like_sf"/>
</dbReference>
<protein>
    <recommendedName>
        <fullName evidence="12">Integrase catalytic domain-containing protein</fullName>
    </recommendedName>
</protein>
<feature type="compositionally biased region" description="Basic and acidic residues" evidence="11">
    <location>
        <begin position="2881"/>
        <end position="2890"/>
    </location>
</feature>
<dbReference type="PANTHER" id="PTHR42648">
    <property type="entry name" value="TRANSPOSASE, PUTATIVE-RELATED"/>
    <property type="match status" value="1"/>
</dbReference>
<evidence type="ECO:0000313" key="14">
    <source>
        <dbReference type="Proteomes" id="UP001165065"/>
    </source>
</evidence>
<dbReference type="InterPro" id="IPR001584">
    <property type="entry name" value="Integrase_cat-core"/>
</dbReference>
<evidence type="ECO:0000259" key="12">
    <source>
        <dbReference type="PROSITE" id="PS50994"/>
    </source>
</evidence>
<gene>
    <name evidence="13" type="ORF">TrCOL_g4407</name>
</gene>
<dbReference type="SUPFAM" id="SSF53098">
    <property type="entry name" value="Ribonuclease H-like"/>
    <property type="match status" value="1"/>
</dbReference>
<keyword evidence="7" id="KW-0695">RNA-directed DNA polymerase</keyword>
<feature type="compositionally biased region" description="Basic and acidic residues" evidence="11">
    <location>
        <begin position="1406"/>
        <end position="1435"/>
    </location>
</feature>
<keyword evidence="8" id="KW-0239">DNA-directed DNA polymerase</keyword>
<feature type="domain" description="Integrase catalytic" evidence="12">
    <location>
        <begin position="2342"/>
        <end position="2507"/>
    </location>
</feature>
<evidence type="ECO:0000256" key="11">
    <source>
        <dbReference type="SAM" id="MobiDB-lite"/>
    </source>
</evidence>
<feature type="region of interest" description="Disordered" evidence="11">
    <location>
        <begin position="47"/>
        <end position="80"/>
    </location>
</feature>
<dbReference type="CDD" id="cd09272">
    <property type="entry name" value="RNase_HI_RT_Ty1"/>
    <property type="match status" value="1"/>
</dbReference>
<evidence type="ECO:0000256" key="1">
    <source>
        <dbReference type="ARBA" id="ARBA00022722"/>
    </source>
</evidence>
<comment type="caution">
    <text evidence="13">The sequence shown here is derived from an EMBL/GenBank/DDBJ whole genome shotgun (WGS) entry which is preliminary data.</text>
</comment>
<dbReference type="Gene3D" id="3.30.420.10">
    <property type="entry name" value="Ribonuclease H-like superfamily/Ribonuclease H"/>
    <property type="match status" value="1"/>
</dbReference>
<feature type="region of interest" description="Disordered" evidence="11">
    <location>
        <begin position="2187"/>
        <end position="2275"/>
    </location>
</feature>
<feature type="region of interest" description="Disordered" evidence="11">
    <location>
        <begin position="686"/>
        <end position="737"/>
    </location>
</feature>
<keyword evidence="3" id="KW-0255">Endonuclease</keyword>
<feature type="compositionally biased region" description="Basic and acidic residues" evidence="11">
    <location>
        <begin position="715"/>
        <end position="727"/>
    </location>
</feature>
<keyword evidence="8" id="KW-0548">Nucleotidyltransferase</keyword>
<feature type="compositionally biased region" description="Basic and acidic residues" evidence="11">
    <location>
        <begin position="3190"/>
        <end position="3214"/>
    </location>
</feature>
<dbReference type="Proteomes" id="UP001165065">
    <property type="component" value="Unassembled WGS sequence"/>
</dbReference>
<dbReference type="GO" id="GO:0003676">
    <property type="term" value="F:nucleic acid binding"/>
    <property type="evidence" value="ECO:0007669"/>
    <property type="project" value="InterPro"/>
</dbReference>
<dbReference type="GO" id="GO:0006310">
    <property type="term" value="P:DNA recombination"/>
    <property type="evidence" value="ECO:0007669"/>
    <property type="project" value="UniProtKB-KW"/>
</dbReference>
<evidence type="ECO:0000256" key="7">
    <source>
        <dbReference type="ARBA" id="ARBA00022918"/>
    </source>
</evidence>
<keyword evidence="8" id="KW-0808">Transferase</keyword>
<keyword evidence="14" id="KW-1185">Reference proteome</keyword>
<evidence type="ECO:0000256" key="9">
    <source>
        <dbReference type="ARBA" id="ARBA00023172"/>
    </source>
</evidence>
<feature type="compositionally biased region" description="Polar residues" evidence="11">
    <location>
        <begin position="2188"/>
        <end position="2200"/>
    </location>
</feature>
<organism evidence="13 14">
    <name type="scientific">Triparma columacea</name>
    <dbReference type="NCBI Taxonomy" id="722753"/>
    <lineage>
        <taxon>Eukaryota</taxon>
        <taxon>Sar</taxon>
        <taxon>Stramenopiles</taxon>
        <taxon>Ochrophyta</taxon>
        <taxon>Bolidophyceae</taxon>
        <taxon>Parmales</taxon>
        <taxon>Triparmaceae</taxon>
        <taxon>Triparma</taxon>
    </lineage>
</organism>
<dbReference type="GO" id="GO:0015074">
    <property type="term" value="P:DNA integration"/>
    <property type="evidence" value="ECO:0007669"/>
    <property type="project" value="UniProtKB-KW"/>
</dbReference>
<evidence type="ECO:0000256" key="5">
    <source>
        <dbReference type="ARBA" id="ARBA00022842"/>
    </source>
</evidence>
<evidence type="ECO:0000256" key="6">
    <source>
        <dbReference type="ARBA" id="ARBA00022908"/>
    </source>
</evidence>
<feature type="compositionally biased region" description="Polar residues" evidence="11">
    <location>
        <begin position="1379"/>
        <end position="1405"/>
    </location>
</feature>
<evidence type="ECO:0000256" key="4">
    <source>
        <dbReference type="ARBA" id="ARBA00022801"/>
    </source>
</evidence>
<dbReference type="InterPro" id="IPR039537">
    <property type="entry name" value="Retrotran_Ty1/copia-like"/>
</dbReference>
<accession>A0A9W7GRZ2</accession>
<dbReference type="PROSITE" id="PS50994">
    <property type="entry name" value="INTEGRASE"/>
    <property type="match status" value="1"/>
</dbReference>
<evidence type="ECO:0000256" key="2">
    <source>
        <dbReference type="ARBA" id="ARBA00022723"/>
    </source>
</evidence>
<dbReference type="EMBL" id="BRYA01000447">
    <property type="protein sequence ID" value="GMI48947.1"/>
    <property type="molecule type" value="Genomic_DNA"/>
</dbReference>
<dbReference type="OrthoDB" id="428604at2759"/>
<dbReference type="GO" id="GO:0004519">
    <property type="term" value="F:endonuclease activity"/>
    <property type="evidence" value="ECO:0007669"/>
    <property type="project" value="UniProtKB-KW"/>
</dbReference>
<reference evidence="14" key="1">
    <citation type="journal article" date="2023" name="Commun. Biol.">
        <title>Genome analysis of Parmales, the sister group of diatoms, reveals the evolutionary specialization of diatoms from phago-mixotrophs to photoautotrophs.</title>
        <authorList>
            <person name="Ban H."/>
            <person name="Sato S."/>
            <person name="Yoshikawa S."/>
            <person name="Yamada K."/>
            <person name="Nakamura Y."/>
            <person name="Ichinomiya M."/>
            <person name="Sato N."/>
            <person name="Blanc-Mathieu R."/>
            <person name="Endo H."/>
            <person name="Kuwata A."/>
            <person name="Ogata H."/>
        </authorList>
    </citation>
    <scope>NUCLEOTIDE SEQUENCE [LARGE SCALE GENOMIC DNA]</scope>
</reference>
<evidence type="ECO:0000256" key="10">
    <source>
        <dbReference type="ARBA" id="ARBA00023268"/>
    </source>
</evidence>
<sequence length="3514" mass="392976">MSMGSTGNVPPSSETNTLLLAMQAMQTKFSEEISSLKTKLGDVEATIGTLQEGKPASRTPSEATPPRRRPPSPSAFHMGHFDMNKPWNAASLRAFQQRVSASCLFETLTSSGRWSLIKKEVDKDPTLSVVAWSDNGGILTKGLTPEKVFIGAGVHSSLLINHQFPRVREVLQAVPKVGPTIPFTVLLDPDKSLKDIVESYGSLLEEPLTLDDFVHMGSGRFPQEDLDSLESWHSGDFCLGQIDVKDAAFLAVALEHIMPPYMRTPINYIKTNGVRQVVKDGNETLSSFSRLQSKNNFFMTDGQVSSTSIMGLLLMSGVSPREHVSLLFQEVEEHVIARDTENGKISEVTKLAATHTAAYKKQAKENSQINTRPATSLQHKFNAFVVKHNESAQDSWVHRSSRPPALFTSARDYNNPDNDNDTPISVWESKGQGVIFDGTTYHREGLDGIFVLRLITHRFYTGNSPVIAYFDAVNSEFISTLNKEEKGFLARSFRSTLQHFSANVNTALESTAFKREIARDKDMSGTKTILYGLPFVLHKMWAIFWGTDPECDKAFLDDIHQMANRALNSLSDKAELIHTINDETQRIIAALHIVESMRGVVLGMAQAGSAVYINYSPNSPLGQNVNSLLNEIFPTEWSTQHSDVTAAVTRAKTLMKSMKTHDTITDSLDTLFQTLTRFRTTEKVQPFDLSKRASTSSEEQGSTASKGAARLQNLEYHEARDYPKSDSESETEVNDLHDEKRAEVHAITSKQTDLRKTGLYQRRGVAAVKEGDKGCPKKDCGRINYAGKESCYTCRESLDDVTPFTEKQAADINKSLLAAGKREFGQSFDLIHTRGALKALTANLEDNESILCGLYTDPDNLHRNVILLDDTVAIPQEGNLATILSNLNTSSHRRRTVSPARYSGNRQSQRRHDISNPSRYGQAKTPKRDSAILNVGDWNVSMLDFKNGSVKAEVTDDEVTLSTDGAVSVAQVTKIINISKLADDILSYVANAAWTDKPLNTMTSSQIRMLSDSGCVGCHIVTTADGAISERSISSATLRTADKNKPPLEITKKLELPFRVSGMIDDASSNSIVLLMDPLLVPALKGKSTEAEPSTTGGFISEISLTKPNLANVSTTISRSSDGNNGYIFQTKEHRVWVPLVESGQGDHLEAEIGFLSDKTFVADIVLDMRGIELQESRSETNIPCRVLPPTSRSQINSLKWSQGGEISLTLDSGCSQRSVVQDEQGLTDVIELDPPLLITPEGQSNQAMEVTHLGTLSLVVSAFDRLLRKHVLVVLAICVGVCPSLRGSGYLSTKALESDASRANVDAQVITGSLIKNHILLAQRYELKLVESSGMDVLKGQVEGPQHNSSTSYRCDLSEEHVTERSLIRPLGKGYSSNYLGDGPSHSQLNSLGSARSIPRTSTKPQEDSASHLSAKEKESDGDDDKVSLEPRAIEDNDPFIGEWDRRNVTRQRAKADAYLKVSPHLIHLVSDEAPDELQRFMLSSTSVLEKLGKAQAHRVLYKKHAKSACPEQIKLASLKTLLHRPIASDENGFDVASESHTEMRLHDGRTADRFTSSLTANESIEDMLGTWGLAALVADDRTRHREHSAEEYRLQRAHTQLHMRSKGKTASRSQLSAKLCEEIALHPSDHKKADAMTLEDFGLIKGYDRTMRLFKSEKNGEPIEKRQDIMGDILRNTGPPKVVHVCAGASELGAQAIERGIPCVSLDKLYNCDLATAEGRDKLQTQLNHSSVRLVVFSPPCGSWGRFSRMMSTLPGDSIEKERSRQLSWLVPVFDIIAKWVDRDGFHDVLVENPVDSDLFKEEAFLDFMRRITKSNKSTDDQMMKIHSGTLAGCNFGAPFQKKMTWASNRRITWYFDRRLGICTHPKHSGGQLDNRCLFGVKLTKLSQSYSPDLCNWILRHKFGSPGGVLGNPRKPIVSFTSVLVKRSLRKIDGFVYEYKRRALDKNDGRKVHFAHKDETPAVANVTLKNQHSENSSPLSPIWATVSTSIGILLGALMSISNVTFIMTLTTLLHALWKRASATSTERSRRNAKKTARVTYGVSSVCIENSCDDNMDPSPMQWDVYNVDNTTDTAAGIDRSSLDDSIHGWDPGPPAAPRDEAFLKQGKVISCNNVDAEILHHLSVHPNLTVSAHPDVRYDLSTLSECAGNTPWRGNFYNLTPQGRREQREWNLLYLDMAMARARGLSVSNQRVTRNSSRNRTEARNASDDEEGIPLDPDGGESQQNGEHPPILFPEEPEISPMLFPEDSDQGTSLKEGPQYRIDSGNFGSHRKSRKHLRLTEYQLIQMMGGRSDVKEALRKGVFKGIVTSQSDKVRAKDVSPKEIYVNQKSKTTPLSRIPPSTRPLQKIGCDLIHCDSPTVGRPEWEAMLIMVDYYSGYVWGYPVKTYEDVTAAFKRFYVDTQARPECFVVDYDSQFLSKKCTRFLTDNYASVFASSPYRHFANGKVESTWKSISHMMKFYLTQARLSRVFWGWCFKHSIQVYNVLPKHHPVEGLSTPFEILYKKKPDLRWLFRFGSIVFLREDGKSEQFTSNVTECIALCRDEISQSLITLNPQTGKIRVTGNYKLDEEGDYILEIEGLTPDNPEYRTLHARWSKLRISSKNQFVELTPFSIKSGTPQGRMEVGTKLMLEEEEVMVSKSLGNDPGQGYEVVWIADGKVHTKVITSETADKGAFARACADDYILNEEEQEDRKPARGDLVYVKFDDGKYYEALVEKEVQVIVKAQGKQTAKRPGFRANFAASKDGKQEYLDVPYDCRGTEAGWTIGIRQALVSKRKRQLREAALDTKVMSLAIKYEWWEPGKQFEPVMADYEQHPESGKWEHPLCKINNLILAGMTKDQTTSLIPHPYKGLTGKELAAAQKEDVNKLKRTPSGSIPQPKSAKDLKRLSRHDQEIWRRTDMMEMRGLEDTGTYTVVKPPADGRHKLEGNAVVLPTYMVRKAKKEGNEYVKTKSRLVCLGNRDPNTYSKDETSSWVTGFDELKMFMSEAIHEGCPVYSLDVAQAFLMSPMPDKYNIYIRPPPEMVAIYGKGTLLKLRKSLYGLVSAPKLWNNVLTKHLKAIGLEPLASDESVFVGQVRVNGTLRKSKLHVASYVDDLAFWSKDPEVVMEFRNLMKKKFTITADEERLTNFIGTSFQWETNDDGSVPENPSLMMHQSAYVETCVGEYMGTYRDKVWNEKRWNQSRGFQTPSGDKESDALPDRDDMVDSAGRKRSFEGEPGDQYLPDMTMYRQLLGCAGWLASRTRPDIAYVYGRLAKHSNHAGIPHMRCMMQLWGYLYATRELGLGFHCERRNVRMNNVAHKMNWPSYFACCDADLGGKKFDKATCGRVVFRAHGPVSTHISEPFVCLSTAESELGGLAATCMDIDYVDMFVTDLLGNGGVERPTVLLTDNQTAIQWAASGGNRVKTRHLALRGNIVRHQVKDNRVRLCHVRSEYNPADLLTKDFLRNKTTVNNFHRLREALLGLSEAQALEHWTKLIDEDHRPNVPWNAKFYREWLPERGTPLQGSKIGQSSKEK</sequence>
<feature type="region of interest" description="Disordered" evidence="11">
    <location>
        <begin position="1379"/>
        <end position="1435"/>
    </location>
</feature>
<dbReference type="GO" id="GO:0046872">
    <property type="term" value="F:metal ion binding"/>
    <property type="evidence" value="ECO:0007669"/>
    <property type="project" value="UniProtKB-KW"/>
</dbReference>
<evidence type="ECO:0000256" key="8">
    <source>
        <dbReference type="ARBA" id="ARBA00022932"/>
    </source>
</evidence>
<dbReference type="InterPro" id="IPR013103">
    <property type="entry name" value="RVT_2"/>
</dbReference>
<keyword evidence="5" id="KW-0460">Magnesium</keyword>
<feature type="region of interest" description="Disordered" evidence="11">
    <location>
        <begin position="2868"/>
        <end position="2890"/>
    </location>
</feature>
<dbReference type="PANTHER" id="PTHR42648:SF11">
    <property type="entry name" value="TRANSPOSON TY4-P GAG-POL POLYPROTEIN"/>
    <property type="match status" value="1"/>
</dbReference>